<sequence length="301" mass="32778">MAINPIGGINPAVAPTAIGQSSQPALKVGLEYVGKIVSFDPAGTAEVQIGEQVFGMKLGSNFAVGDVLHFRFLGSDPNPTFLLLSAGANQSAFENVILSGTSLLITQLQDEAQLQGQLSRVESLLPPLMQSPLNSQLTAAQLQNAIIMSGLFYESHLANFAKGKWPLNSLMKEPQNRPNFNASQVVNKQLDALENQTIRWSGNIWPGQPMDWQLTYKEEQSPRTVSEEGVTQTIVSVIELDLPNLGKVQARLTLRDKALSVQLKAEKSQTENLFKQELSDLKNTFNANGQELKAMEVIAHG</sequence>
<dbReference type="Gene3D" id="3.30.750.140">
    <property type="match status" value="1"/>
</dbReference>
<dbReference type="Proteomes" id="UP000197528">
    <property type="component" value="Unassembled WGS sequence"/>
</dbReference>
<dbReference type="InterPro" id="IPR021136">
    <property type="entry name" value="Flagellar_hook_control-like_C"/>
</dbReference>
<reference evidence="2 3" key="1">
    <citation type="submission" date="2017-05" db="EMBL/GenBank/DDBJ databases">
        <title>Genome of Polynucleobacter sp. MWH-Feld-100.</title>
        <authorList>
            <person name="Hahn M.W."/>
        </authorList>
    </citation>
    <scope>NUCLEOTIDE SEQUENCE [LARGE SCALE GENOMIC DNA]</scope>
    <source>
        <strain evidence="2 3">MWH-Feld-100</strain>
    </source>
</reference>
<accession>A0A254PV58</accession>
<keyword evidence="3" id="KW-1185">Reference proteome</keyword>
<dbReference type="AlphaFoldDB" id="A0A254PV58"/>
<comment type="caution">
    <text evidence="2">The sequence shown here is derived from an EMBL/GenBank/DDBJ whole genome shotgun (WGS) entry which is preliminary data.</text>
</comment>
<dbReference type="OrthoDB" id="5296742at2"/>
<dbReference type="InterPro" id="IPR038610">
    <property type="entry name" value="FliK-like_C_sf"/>
</dbReference>
<feature type="domain" description="Flagellar hook-length control protein-like C-terminal" evidence="1">
    <location>
        <begin position="237"/>
        <end position="297"/>
    </location>
</feature>
<dbReference type="RefSeq" id="WP_088524983.1">
    <property type="nucleotide sequence ID" value="NZ_NGUP01000002.1"/>
</dbReference>
<evidence type="ECO:0000313" key="2">
    <source>
        <dbReference type="EMBL" id="OWS70439.1"/>
    </source>
</evidence>
<evidence type="ECO:0000259" key="1">
    <source>
        <dbReference type="Pfam" id="PF02120"/>
    </source>
</evidence>
<proteinExistence type="predicted"/>
<dbReference type="Pfam" id="PF02120">
    <property type="entry name" value="Flg_hook"/>
    <property type="match status" value="1"/>
</dbReference>
<name>A0A254PV58_9BURK</name>
<dbReference type="EMBL" id="NGUP01000002">
    <property type="protein sequence ID" value="OWS70439.1"/>
    <property type="molecule type" value="Genomic_DNA"/>
</dbReference>
<organism evidence="2 3">
    <name type="scientific">Polynucleobacter campilacus</name>
    <dbReference type="NCBI Taxonomy" id="1743163"/>
    <lineage>
        <taxon>Bacteria</taxon>
        <taxon>Pseudomonadati</taxon>
        <taxon>Pseudomonadota</taxon>
        <taxon>Betaproteobacteria</taxon>
        <taxon>Burkholderiales</taxon>
        <taxon>Burkholderiaceae</taxon>
        <taxon>Polynucleobacter</taxon>
    </lineage>
</organism>
<gene>
    <name evidence="2" type="ORF">CBI31_03110</name>
</gene>
<protein>
    <recommendedName>
        <fullName evidence="1">Flagellar hook-length control protein-like C-terminal domain-containing protein</fullName>
    </recommendedName>
</protein>
<evidence type="ECO:0000313" key="3">
    <source>
        <dbReference type="Proteomes" id="UP000197528"/>
    </source>
</evidence>